<proteinExistence type="predicted"/>
<gene>
    <name evidence="2" type="ORF">LIER_22185</name>
</gene>
<feature type="region of interest" description="Disordered" evidence="1">
    <location>
        <begin position="215"/>
        <end position="238"/>
    </location>
</feature>
<comment type="caution">
    <text evidence="2">The sequence shown here is derived from an EMBL/GenBank/DDBJ whole genome shotgun (WGS) entry which is preliminary data.</text>
</comment>
<evidence type="ECO:0008006" key="4">
    <source>
        <dbReference type="Google" id="ProtNLM"/>
    </source>
</evidence>
<dbReference type="Proteomes" id="UP001454036">
    <property type="component" value="Unassembled WGS sequence"/>
</dbReference>
<keyword evidence="3" id="KW-1185">Reference proteome</keyword>
<evidence type="ECO:0000313" key="3">
    <source>
        <dbReference type="Proteomes" id="UP001454036"/>
    </source>
</evidence>
<reference evidence="2 3" key="1">
    <citation type="submission" date="2024-01" db="EMBL/GenBank/DDBJ databases">
        <title>The complete chloroplast genome sequence of Lithospermum erythrorhizon: insights into the phylogenetic relationship among Boraginaceae species and the maternal lineages of purple gromwells.</title>
        <authorList>
            <person name="Okada T."/>
            <person name="Watanabe K."/>
        </authorList>
    </citation>
    <scope>NUCLEOTIDE SEQUENCE [LARGE SCALE GENOMIC DNA]</scope>
</reference>
<name>A0AAV3QU74_LITER</name>
<protein>
    <recommendedName>
        <fullName evidence="4">Polyprotein</fullName>
    </recommendedName>
</protein>
<evidence type="ECO:0000313" key="2">
    <source>
        <dbReference type="EMBL" id="GAA0167198.1"/>
    </source>
</evidence>
<organism evidence="2 3">
    <name type="scientific">Lithospermum erythrorhizon</name>
    <name type="common">Purple gromwell</name>
    <name type="synonym">Lithospermum officinale var. erythrorhizon</name>
    <dbReference type="NCBI Taxonomy" id="34254"/>
    <lineage>
        <taxon>Eukaryota</taxon>
        <taxon>Viridiplantae</taxon>
        <taxon>Streptophyta</taxon>
        <taxon>Embryophyta</taxon>
        <taxon>Tracheophyta</taxon>
        <taxon>Spermatophyta</taxon>
        <taxon>Magnoliopsida</taxon>
        <taxon>eudicotyledons</taxon>
        <taxon>Gunneridae</taxon>
        <taxon>Pentapetalae</taxon>
        <taxon>asterids</taxon>
        <taxon>lamiids</taxon>
        <taxon>Boraginales</taxon>
        <taxon>Boraginaceae</taxon>
        <taxon>Boraginoideae</taxon>
        <taxon>Lithospermeae</taxon>
        <taxon>Lithospermum</taxon>
    </lineage>
</organism>
<evidence type="ECO:0000256" key="1">
    <source>
        <dbReference type="SAM" id="MobiDB-lite"/>
    </source>
</evidence>
<feature type="compositionally biased region" description="Basic and acidic residues" evidence="1">
    <location>
        <begin position="228"/>
        <end position="238"/>
    </location>
</feature>
<dbReference type="EMBL" id="BAABME010006000">
    <property type="protein sequence ID" value="GAA0167198.1"/>
    <property type="molecule type" value="Genomic_DNA"/>
</dbReference>
<sequence length="238" mass="26892">MKEECDWTKEEHKRALHNSKALKAILGWVDQKMFKLINMCTTAKEAWKILETTHEEVVKTEKVAAKISETLVDESVTLCVSNTMKTTVSLPNANDTCVLRNTLSTREACTLETTDVSRNVVPTVVQHVANEVHKKNNPIEDIMHTRMLRTLLRKFPDVVPPDAHAMHASDPIMKDVVKDVTTCIVSNDDIVVGNSGVEDTLNDVETEMHIPNYTAQEKKKWSKKRMHKGGDKENFDAI</sequence>
<accession>A0AAV3QU74</accession>
<dbReference type="AlphaFoldDB" id="A0AAV3QU74"/>
<dbReference type="Pfam" id="PF14223">
    <property type="entry name" value="Retrotran_gag_2"/>
    <property type="match status" value="1"/>
</dbReference>